<dbReference type="GO" id="GO:0004368">
    <property type="term" value="F:glycerol-3-phosphate dehydrogenase (quinone) activity"/>
    <property type="evidence" value="ECO:0007669"/>
    <property type="project" value="UniProtKB-EC"/>
</dbReference>
<comment type="cofactor">
    <cofactor evidence="1 6">
        <name>FAD</name>
        <dbReference type="ChEBI" id="CHEBI:57692"/>
    </cofactor>
</comment>
<feature type="domain" description="FAD dependent oxidoreductase" evidence="7">
    <location>
        <begin position="18"/>
        <end position="380"/>
    </location>
</feature>
<dbReference type="EC" id="1.1.5.3" evidence="6"/>
<reference evidence="9 10" key="1">
    <citation type="submission" date="2020-06" db="EMBL/GenBank/DDBJ databases">
        <title>Interaction of electrochemicaly active bacteria, Geobacter bremensis R4 on different carbon anode.</title>
        <authorList>
            <person name="Meng L."/>
            <person name="Yoshida N."/>
        </authorList>
    </citation>
    <scope>NUCLEOTIDE SEQUENCE [LARGE SCALE GENOMIC DNA]</scope>
    <source>
        <strain evidence="9 10">R4</strain>
    </source>
</reference>
<evidence type="ECO:0000256" key="2">
    <source>
        <dbReference type="ARBA" id="ARBA00007330"/>
    </source>
</evidence>
<dbReference type="PROSITE" id="PS51257">
    <property type="entry name" value="PROKAR_LIPOPROTEIN"/>
    <property type="match status" value="1"/>
</dbReference>
<evidence type="ECO:0000256" key="4">
    <source>
        <dbReference type="ARBA" id="ARBA00022827"/>
    </source>
</evidence>
<dbReference type="GO" id="GO:0009331">
    <property type="term" value="C:glycerol-3-phosphate dehydrogenase (FAD) complex"/>
    <property type="evidence" value="ECO:0007669"/>
    <property type="project" value="UniProtKB-UniRule"/>
</dbReference>
<dbReference type="PANTHER" id="PTHR11985">
    <property type="entry name" value="GLYCEROL-3-PHOSPHATE DEHYDROGENASE"/>
    <property type="match status" value="1"/>
</dbReference>
<evidence type="ECO:0000259" key="7">
    <source>
        <dbReference type="Pfam" id="PF01266"/>
    </source>
</evidence>
<name>A0A6S6M387_9BACT</name>
<evidence type="ECO:0000259" key="8">
    <source>
        <dbReference type="Pfam" id="PF16901"/>
    </source>
</evidence>
<feature type="domain" description="Alpha-glycerophosphate oxidase C-terminal" evidence="8">
    <location>
        <begin position="402"/>
        <end position="522"/>
    </location>
</feature>
<dbReference type="InterPro" id="IPR006076">
    <property type="entry name" value="FAD-dep_OxRdtase"/>
</dbReference>
<keyword evidence="3 6" id="KW-0285">Flavoprotein</keyword>
<keyword evidence="4" id="KW-0274">FAD</keyword>
<keyword evidence="5 6" id="KW-0560">Oxidoreductase</keyword>
<dbReference type="AlphaFoldDB" id="A0A6S6M387"/>
<dbReference type="Pfam" id="PF01266">
    <property type="entry name" value="DAO"/>
    <property type="match status" value="1"/>
</dbReference>
<sequence>MTDRKERLDRLKSGEIFDLLVVGGGATGCGIALDAASRGLKVALAERRDFAGGTSGRSTKLLHGGVRYLEAAVLHRDKVQFNLVRDALHERGVLLKIAPHLCQRLTLVTPLYRLAQVPYIWAGLKFYDLLARRAGLGHSRYLSPSDMLRRFPQIKREGLKGGVLYYDGQFNDARMNLALARTALREGAALSNYLEVISLVREKGRVAGAIVRDPLGGASWQIRARCVVNACGPSADLLRRMDDPTAAPLLRVSRGTHIVLPGKFAPADTGIMIPKTDDGRVIFILPWQGMCLVGTTEEPATAGVPPVAEEKDVEYLLRHLRRYFNLKVDEGDIMARWAGLRPLVHDPYTADSAELARDHVISCSPTGLITIVGGKWTTYRKMALDTVDYAVATLGLAANCECRTDRIVLEGGEGVQEQGATELARKFRLSPDVALHLYGSYGALAADVAQFCQGELADRLVPPHPYLKGEVLYAVRYEMALSPLDFLERRIPLALLDRRGAQVAAPVVLEMMAQELGWSQARVAHERSELNDLLERG</sequence>
<dbReference type="SUPFAM" id="SSF54373">
    <property type="entry name" value="FAD-linked reductases, C-terminal domain"/>
    <property type="match status" value="1"/>
</dbReference>
<dbReference type="GO" id="GO:0006072">
    <property type="term" value="P:glycerol-3-phosphate metabolic process"/>
    <property type="evidence" value="ECO:0007669"/>
    <property type="project" value="UniProtKB-UniRule"/>
</dbReference>
<dbReference type="EMBL" id="AP023213">
    <property type="protein sequence ID" value="BCG46084.1"/>
    <property type="molecule type" value="Genomic_DNA"/>
</dbReference>
<comment type="similarity">
    <text evidence="2 6">Belongs to the FAD-dependent glycerol-3-phosphate dehydrogenase family.</text>
</comment>
<organism evidence="9 10">
    <name type="scientific">Citrifermentans bremense</name>
    <dbReference type="NCBI Taxonomy" id="60035"/>
    <lineage>
        <taxon>Bacteria</taxon>
        <taxon>Pseudomonadati</taxon>
        <taxon>Thermodesulfobacteriota</taxon>
        <taxon>Desulfuromonadia</taxon>
        <taxon>Geobacterales</taxon>
        <taxon>Geobacteraceae</taxon>
        <taxon>Citrifermentans</taxon>
    </lineage>
</organism>
<dbReference type="InterPro" id="IPR036188">
    <property type="entry name" value="FAD/NAD-bd_sf"/>
</dbReference>
<dbReference type="InterPro" id="IPR000447">
    <property type="entry name" value="G3P_DH_FAD-dep"/>
</dbReference>
<dbReference type="Gene3D" id="3.50.50.60">
    <property type="entry name" value="FAD/NAD(P)-binding domain"/>
    <property type="match status" value="1"/>
</dbReference>
<evidence type="ECO:0000256" key="6">
    <source>
        <dbReference type="RuleBase" id="RU361217"/>
    </source>
</evidence>
<dbReference type="KEGG" id="gbn:GEOBRER4_08340"/>
<dbReference type="PRINTS" id="PR01001">
    <property type="entry name" value="FADG3PDH"/>
</dbReference>
<evidence type="ECO:0000256" key="5">
    <source>
        <dbReference type="ARBA" id="ARBA00023002"/>
    </source>
</evidence>
<evidence type="ECO:0000256" key="1">
    <source>
        <dbReference type="ARBA" id="ARBA00001974"/>
    </source>
</evidence>
<comment type="catalytic activity">
    <reaction evidence="6">
        <text>a quinone + sn-glycerol 3-phosphate = dihydroxyacetone phosphate + a quinol</text>
        <dbReference type="Rhea" id="RHEA:18977"/>
        <dbReference type="ChEBI" id="CHEBI:24646"/>
        <dbReference type="ChEBI" id="CHEBI:57597"/>
        <dbReference type="ChEBI" id="CHEBI:57642"/>
        <dbReference type="ChEBI" id="CHEBI:132124"/>
        <dbReference type="EC" id="1.1.5.3"/>
    </reaction>
</comment>
<proteinExistence type="inferred from homology"/>
<gene>
    <name evidence="9" type="ORF">GEOBRER4_n0866</name>
</gene>
<keyword evidence="10" id="KW-1185">Reference proteome</keyword>
<dbReference type="Gene3D" id="3.30.9.10">
    <property type="entry name" value="D-Amino Acid Oxidase, subunit A, domain 2"/>
    <property type="match status" value="1"/>
</dbReference>
<dbReference type="PROSITE" id="PS00977">
    <property type="entry name" value="FAD_G3PDH_1"/>
    <property type="match status" value="1"/>
</dbReference>
<accession>A0A6S6M387</accession>
<evidence type="ECO:0000313" key="10">
    <source>
        <dbReference type="Proteomes" id="UP000515472"/>
    </source>
</evidence>
<dbReference type="RefSeq" id="WP_185244363.1">
    <property type="nucleotide sequence ID" value="NZ_AP023213.1"/>
</dbReference>
<evidence type="ECO:0000313" key="9">
    <source>
        <dbReference type="EMBL" id="BCG46084.1"/>
    </source>
</evidence>
<dbReference type="Proteomes" id="UP000515472">
    <property type="component" value="Chromosome"/>
</dbReference>
<evidence type="ECO:0000256" key="3">
    <source>
        <dbReference type="ARBA" id="ARBA00022630"/>
    </source>
</evidence>
<dbReference type="PROSITE" id="PS00978">
    <property type="entry name" value="FAD_G3PDH_2"/>
    <property type="match status" value="1"/>
</dbReference>
<dbReference type="InterPro" id="IPR038299">
    <property type="entry name" value="DAO_C_sf"/>
</dbReference>
<dbReference type="PANTHER" id="PTHR11985:SF15">
    <property type="entry name" value="GLYCEROL-3-PHOSPHATE DEHYDROGENASE, MITOCHONDRIAL"/>
    <property type="match status" value="1"/>
</dbReference>
<dbReference type="SUPFAM" id="SSF51905">
    <property type="entry name" value="FAD/NAD(P)-binding domain"/>
    <property type="match status" value="1"/>
</dbReference>
<dbReference type="Gene3D" id="1.10.8.870">
    <property type="entry name" value="Alpha-glycerophosphate oxidase, cap domain"/>
    <property type="match status" value="1"/>
</dbReference>
<dbReference type="InterPro" id="IPR031656">
    <property type="entry name" value="DAO_C"/>
</dbReference>
<protein>
    <recommendedName>
        <fullName evidence="6">Glycerol-3-phosphate dehydrogenase</fullName>
        <ecNumber evidence="6">1.1.5.3</ecNumber>
    </recommendedName>
</protein>
<dbReference type="Pfam" id="PF16901">
    <property type="entry name" value="DAO_C"/>
    <property type="match status" value="1"/>
</dbReference>